<gene>
    <name evidence="1" type="ordered locus">Adeh_1234</name>
</gene>
<dbReference type="Proteomes" id="UP000001935">
    <property type="component" value="Chromosome"/>
</dbReference>
<dbReference type="EMBL" id="CP000251">
    <property type="protein sequence ID" value="ABC81008.1"/>
    <property type="molecule type" value="Genomic_DNA"/>
</dbReference>
<dbReference type="RefSeq" id="WP_011420291.1">
    <property type="nucleotide sequence ID" value="NC_007760.1"/>
</dbReference>
<dbReference type="OrthoDB" id="5525741at2"/>
<dbReference type="SUPFAM" id="SSF48452">
    <property type="entry name" value="TPR-like"/>
    <property type="match status" value="1"/>
</dbReference>
<dbReference type="InterPro" id="IPR011990">
    <property type="entry name" value="TPR-like_helical_dom_sf"/>
</dbReference>
<dbReference type="STRING" id="290397.Adeh_1234"/>
<evidence type="ECO:0000313" key="2">
    <source>
        <dbReference type="Proteomes" id="UP000001935"/>
    </source>
</evidence>
<dbReference type="HOGENOM" id="CLU_1821373_0_0_7"/>
<accession>Q2IQC7</accession>
<dbReference type="Gene3D" id="1.25.40.10">
    <property type="entry name" value="Tetratricopeptide repeat domain"/>
    <property type="match status" value="1"/>
</dbReference>
<proteinExistence type="predicted"/>
<organism evidence="1 2">
    <name type="scientific">Anaeromyxobacter dehalogenans (strain 2CP-C)</name>
    <dbReference type="NCBI Taxonomy" id="290397"/>
    <lineage>
        <taxon>Bacteria</taxon>
        <taxon>Pseudomonadati</taxon>
        <taxon>Myxococcota</taxon>
        <taxon>Myxococcia</taxon>
        <taxon>Myxococcales</taxon>
        <taxon>Cystobacterineae</taxon>
        <taxon>Anaeromyxobacteraceae</taxon>
        <taxon>Anaeromyxobacter</taxon>
    </lineage>
</organism>
<dbReference type="Pfam" id="PF14559">
    <property type="entry name" value="TPR_19"/>
    <property type="match status" value="1"/>
</dbReference>
<dbReference type="AlphaFoldDB" id="Q2IQC7"/>
<dbReference type="KEGG" id="ade:Adeh_1234"/>
<evidence type="ECO:0000313" key="1">
    <source>
        <dbReference type="EMBL" id="ABC81008.1"/>
    </source>
</evidence>
<protein>
    <submittedName>
        <fullName evidence="1">Tetratricopeptide repeat protein</fullName>
    </submittedName>
</protein>
<name>Q2IQC7_ANADE</name>
<sequence length="141" mass="14581">MDDAIETAAEGRTPTLAEVQGMTQELGDAIAALAEAELEAGRVETARAILEGLVVTNHEDAAAWALLASAHRRLGQPLAARFCAEVAVRLAPADPWIRLARAEALLADPAGREAARGELAALVADGEVGGRARALRAALGE</sequence>
<reference evidence="1 2" key="1">
    <citation type="submission" date="2006-01" db="EMBL/GenBank/DDBJ databases">
        <title>Complete sequence of Anaeromyxobacter dehalogenans 2CP-C.</title>
        <authorList>
            <consortium name="US DOE Joint Genome Institute"/>
            <person name="Copeland A."/>
            <person name="Lucas S."/>
            <person name="Lapidus A."/>
            <person name="Barry K."/>
            <person name="Detter J.C."/>
            <person name="Glavina T."/>
            <person name="Hammon N."/>
            <person name="Israni S."/>
            <person name="Pitluck S."/>
            <person name="Brettin T."/>
            <person name="Bruce D."/>
            <person name="Han C."/>
            <person name="Tapia R."/>
            <person name="Gilna P."/>
            <person name="Kiss H."/>
            <person name="Schmutz J."/>
            <person name="Larimer F."/>
            <person name="Land M."/>
            <person name="Kyrpides N."/>
            <person name="Anderson I."/>
            <person name="Sanford R.A."/>
            <person name="Ritalahti K.M."/>
            <person name="Thomas H.S."/>
            <person name="Kirby J.R."/>
            <person name="Zhulin I.B."/>
            <person name="Loeffler F.E."/>
            <person name="Richardson P."/>
        </authorList>
    </citation>
    <scope>NUCLEOTIDE SEQUENCE [LARGE SCALE GENOMIC DNA]</scope>
    <source>
        <strain evidence="1 2">2CP-C</strain>
    </source>
</reference>